<dbReference type="PROSITE" id="PS50090">
    <property type="entry name" value="MYB_LIKE"/>
    <property type="match status" value="1"/>
</dbReference>
<evidence type="ECO:0000256" key="1">
    <source>
        <dbReference type="SAM" id="MobiDB-lite"/>
    </source>
</evidence>
<dbReference type="CDD" id="cd00167">
    <property type="entry name" value="SANT"/>
    <property type="match status" value="1"/>
</dbReference>
<dbReference type="SUPFAM" id="SSF46689">
    <property type="entry name" value="Homeodomain-like"/>
    <property type="match status" value="1"/>
</dbReference>
<dbReference type="SMART" id="SM00717">
    <property type="entry name" value="SANT"/>
    <property type="match status" value="1"/>
</dbReference>
<evidence type="ECO:0000313" key="4">
    <source>
        <dbReference type="EMBL" id="CAI8039089.1"/>
    </source>
</evidence>
<feature type="domain" description="HTH myb-type" evidence="3">
    <location>
        <begin position="199"/>
        <end position="254"/>
    </location>
</feature>
<evidence type="ECO:0000259" key="3">
    <source>
        <dbReference type="PROSITE" id="PS51294"/>
    </source>
</evidence>
<dbReference type="Pfam" id="PF00249">
    <property type="entry name" value="Myb_DNA-binding"/>
    <property type="match status" value="1"/>
</dbReference>
<dbReference type="PROSITE" id="PS51294">
    <property type="entry name" value="HTH_MYB"/>
    <property type="match status" value="1"/>
</dbReference>
<protein>
    <submittedName>
        <fullName evidence="4">ZZ-type zinc finger-containing protein 3</fullName>
    </submittedName>
</protein>
<sequence length="453" mass="50338">MEEIVEVIGSEVEIQSPRPSPQPDDSVLLEAGCHVAGEVGEVGEGEGGRGMERDDVGVPDRLQRFYFESDALVLKNNIDYQKMLRTLALLEAQKIQATKDLEKLIVLKTRALRDPTGFVTALKNGTLEPLPTRQEVAELPDVNWKSYMESVERIVRQHSSVYQRTRGRALSKEPTTALSKMDVSGNSKKSGAAKPPSYKQPWTPEEQMRLEELLRAYPPEAVERRRYEKIATALGTRTTQQVASHVQKYFIKLAKAGLPVPGRVPNIAAYGPKGKKGGRAKRLSRPSTFFSTLAPRVFMSSGESRGGASSPTGSGHSLTPLEGDEEEEEEEEREEGEGEEEEDSTDSDDSILAEWVPTRTSSHSAISSVKCGRCQAIVRFGQYWECCECPVDVKTLLCSDCVNSDYVTSHHTQSHEMLPRTLSTGLADRDYAQFTQTTNRKYNYLDPNFFPAS</sequence>
<dbReference type="Proteomes" id="UP001174909">
    <property type="component" value="Unassembled WGS sequence"/>
</dbReference>
<dbReference type="AlphaFoldDB" id="A0AA35T0L4"/>
<dbReference type="InterPro" id="IPR037830">
    <property type="entry name" value="ZZZ3"/>
</dbReference>
<gene>
    <name evidence="4" type="ORF">GBAR_LOCUS21741</name>
</gene>
<dbReference type="PANTHER" id="PTHR22705">
    <property type="entry name" value="ZINC FINGER, ZZ DOMAIN CONTAINING 3"/>
    <property type="match status" value="1"/>
</dbReference>
<feature type="compositionally biased region" description="Polar residues" evidence="1">
    <location>
        <begin position="301"/>
        <end position="317"/>
    </location>
</feature>
<organism evidence="4 5">
    <name type="scientific">Geodia barretti</name>
    <name type="common">Barrett's horny sponge</name>
    <dbReference type="NCBI Taxonomy" id="519541"/>
    <lineage>
        <taxon>Eukaryota</taxon>
        <taxon>Metazoa</taxon>
        <taxon>Porifera</taxon>
        <taxon>Demospongiae</taxon>
        <taxon>Heteroscleromorpha</taxon>
        <taxon>Tetractinellida</taxon>
        <taxon>Astrophorina</taxon>
        <taxon>Geodiidae</taxon>
        <taxon>Geodia</taxon>
    </lineage>
</organism>
<feature type="compositionally biased region" description="Acidic residues" evidence="1">
    <location>
        <begin position="322"/>
        <end position="349"/>
    </location>
</feature>
<dbReference type="EMBL" id="CASHTH010003024">
    <property type="protein sequence ID" value="CAI8039089.1"/>
    <property type="molecule type" value="Genomic_DNA"/>
</dbReference>
<reference evidence="4" key="1">
    <citation type="submission" date="2023-03" db="EMBL/GenBank/DDBJ databases">
        <authorList>
            <person name="Steffen K."/>
            <person name="Cardenas P."/>
        </authorList>
    </citation>
    <scope>NUCLEOTIDE SEQUENCE</scope>
</reference>
<evidence type="ECO:0000313" key="5">
    <source>
        <dbReference type="Proteomes" id="UP001174909"/>
    </source>
</evidence>
<feature type="region of interest" description="Disordered" evidence="1">
    <location>
        <begin position="163"/>
        <end position="204"/>
    </location>
</feature>
<dbReference type="PANTHER" id="PTHR22705:SF0">
    <property type="entry name" value="ZZ-TYPE ZINC FINGER-CONTAINING PROTEIN 3"/>
    <property type="match status" value="1"/>
</dbReference>
<proteinExistence type="predicted"/>
<comment type="caution">
    <text evidence="4">The sequence shown here is derived from an EMBL/GenBank/DDBJ whole genome shotgun (WGS) entry which is preliminary data.</text>
</comment>
<accession>A0AA35T0L4</accession>
<evidence type="ECO:0000259" key="2">
    <source>
        <dbReference type="PROSITE" id="PS50090"/>
    </source>
</evidence>
<dbReference type="InterPro" id="IPR001005">
    <property type="entry name" value="SANT/Myb"/>
</dbReference>
<dbReference type="InterPro" id="IPR009057">
    <property type="entry name" value="Homeodomain-like_sf"/>
</dbReference>
<feature type="compositionally biased region" description="Polar residues" evidence="1">
    <location>
        <begin position="173"/>
        <end position="189"/>
    </location>
</feature>
<keyword evidence="5" id="KW-1185">Reference proteome</keyword>
<feature type="region of interest" description="Disordered" evidence="1">
    <location>
        <begin position="300"/>
        <end position="349"/>
    </location>
</feature>
<feature type="domain" description="Myb-like" evidence="2">
    <location>
        <begin position="194"/>
        <end position="250"/>
    </location>
</feature>
<dbReference type="Gene3D" id="1.10.10.60">
    <property type="entry name" value="Homeodomain-like"/>
    <property type="match status" value="1"/>
</dbReference>
<name>A0AA35T0L4_GEOBA</name>
<dbReference type="SUPFAM" id="SSF57850">
    <property type="entry name" value="RING/U-box"/>
    <property type="match status" value="1"/>
</dbReference>
<dbReference type="InterPro" id="IPR017930">
    <property type="entry name" value="Myb_dom"/>
</dbReference>